<dbReference type="Proteomes" id="UP001208570">
    <property type="component" value="Unassembled WGS sequence"/>
</dbReference>
<comment type="caution">
    <text evidence="1">The sequence shown here is derived from an EMBL/GenBank/DDBJ whole genome shotgun (WGS) entry which is preliminary data.</text>
</comment>
<organism evidence="1 2">
    <name type="scientific">Paralvinella palmiformis</name>
    <dbReference type="NCBI Taxonomy" id="53620"/>
    <lineage>
        <taxon>Eukaryota</taxon>
        <taxon>Metazoa</taxon>
        <taxon>Spiralia</taxon>
        <taxon>Lophotrochozoa</taxon>
        <taxon>Annelida</taxon>
        <taxon>Polychaeta</taxon>
        <taxon>Sedentaria</taxon>
        <taxon>Canalipalpata</taxon>
        <taxon>Terebellida</taxon>
        <taxon>Terebelliformia</taxon>
        <taxon>Alvinellidae</taxon>
        <taxon>Paralvinella</taxon>
    </lineage>
</organism>
<name>A0AAD9N1U8_9ANNE</name>
<dbReference type="EMBL" id="JAODUP010000344">
    <property type="protein sequence ID" value="KAK2151961.1"/>
    <property type="molecule type" value="Genomic_DNA"/>
</dbReference>
<evidence type="ECO:0000313" key="2">
    <source>
        <dbReference type="Proteomes" id="UP001208570"/>
    </source>
</evidence>
<keyword evidence="2" id="KW-1185">Reference proteome</keyword>
<reference evidence="1" key="1">
    <citation type="journal article" date="2023" name="Mol. Biol. Evol.">
        <title>Third-Generation Sequencing Reveals the Adaptive Role of the Epigenome in Three Deep-Sea Polychaetes.</title>
        <authorList>
            <person name="Perez M."/>
            <person name="Aroh O."/>
            <person name="Sun Y."/>
            <person name="Lan Y."/>
            <person name="Juniper S.K."/>
            <person name="Young C.R."/>
            <person name="Angers B."/>
            <person name="Qian P.Y."/>
        </authorList>
    </citation>
    <scope>NUCLEOTIDE SEQUENCE</scope>
    <source>
        <strain evidence="1">P08H-3</strain>
    </source>
</reference>
<protein>
    <submittedName>
        <fullName evidence="1">Uncharacterized protein</fullName>
    </submittedName>
</protein>
<sequence>MMGGTRALCRISNSSRRDKWWQSTSMKIFILGVVWVLSEDNGEINFMEKAKQVIKGREVFRWPSRTDQCEISRGYVFAVSILLHPSSSSGRTFFVTTPENLSTMYTNFKRSLDWKCSVHIFLFIIFFQSS</sequence>
<proteinExistence type="predicted"/>
<dbReference type="AlphaFoldDB" id="A0AAD9N1U8"/>
<gene>
    <name evidence="1" type="ORF">LSH36_344g02007</name>
</gene>
<evidence type="ECO:0000313" key="1">
    <source>
        <dbReference type="EMBL" id="KAK2151961.1"/>
    </source>
</evidence>
<accession>A0AAD9N1U8</accession>